<dbReference type="PANTHER" id="PTHR33798">
    <property type="entry name" value="FLAVOPROTEIN OXYGENASE"/>
    <property type="match status" value="1"/>
</dbReference>
<dbReference type="Gene3D" id="2.30.110.10">
    <property type="entry name" value="Electron Transport, Fmn-binding Protein, Chain A"/>
    <property type="match status" value="1"/>
</dbReference>
<reference evidence="6 7" key="1">
    <citation type="submission" date="2018-12" db="EMBL/GenBank/DDBJ databases">
        <title>The genome sequences of strain 502.</title>
        <authorList>
            <person name="Gao J."/>
            <person name="Sun J."/>
        </authorList>
    </citation>
    <scope>NUCLEOTIDE SEQUENCE [LARGE SCALE GENOMIC DNA]</scope>
    <source>
        <strain evidence="6 7">502</strain>
    </source>
</reference>
<dbReference type="Pfam" id="PF01613">
    <property type="entry name" value="Flavin_Reduct"/>
    <property type="match status" value="1"/>
</dbReference>
<dbReference type="Proteomes" id="UP000271137">
    <property type="component" value="Unassembled WGS sequence"/>
</dbReference>
<evidence type="ECO:0000256" key="2">
    <source>
        <dbReference type="ARBA" id="ARBA00022630"/>
    </source>
</evidence>
<protein>
    <submittedName>
        <fullName evidence="6">Flavin reductase family protein</fullName>
    </submittedName>
</protein>
<feature type="domain" description="Flavin reductase like" evidence="5">
    <location>
        <begin position="35"/>
        <end position="185"/>
    </location>
</feature>
<dbReference type="SMART" id="SM00903">
    <property type="entry name" value="Flavin_Reduct"/>
    <property type="match status" value="1"/>
</dbReference>
<evidence type="ECO:0000256" key="1">
    <source>
        <dbReference type="ARBA" id="ARBA00001917"/>
    </source>
</evidence>
<accession>A0ABX9ZXS8</accession>
<keyword evidence="7" id="KW-1185">Reference proteome</keyword>
<organism evidence="6 7">
    <name type="scientific">Variovorax beijingensis</name>
    <dbReference type="NCBI Taxonomy" id="2496117"/>
    <lineage>
        <taxon>Bacteria</taxon>
        <taxon>Pseudomonadati</taxon>
        <taxon>Pseudomonadota</taxon>
        <taxon>Betaproteobacteria</taxon>
        <taxon>Burkholderiales</taxon>
        <taxon>Comamonadaceae</taxon>
        <taxon>Variovorax</taxon>
    </lineage>
</organism>
<keyword evidence="2" id="KW-0285">Flavoprotein</keyword>
<dbReference type="InterPro" id="IPR002563">
    <property type="entry name" value="Flavin_Rdtase-like_dom"/>
</dbReference>
<sequence>MSRTAAMPQSPPSHAFHGLDCRALNPSQQAKLITSAIVPRPIALICTKGPAGLNAAPFSFFNIASINPMMVMFSIAPTQYQRAGEPKDTLVNIEASREFVAHLVDYENREGMNACGPEYPADVSELEVAQFTLEPSVKVQTPRIVNFPIQFECVLSQMHDLGGSGHRLVVGEVVYAHYREGVFNEQLHVNLGALDTIGRLSSPGTYARITDRFQMLPPTLSAAELKPSAMNS</sequence>
<name>A0ABX9ZXS8_9BURK</name>
<dbReference type="PANTHER" id="PTHR33798:SF5">
    <property type="entry name" value="FLAVIN REDUCTASE LIKE DOMAIN-CONTAINING PROTEIN"/>
    <property type="match status" value="1"/>
</dbReference>
<gene>
    <name evidence="6" type="ORF">EJO66_30210</name>
</gene>
<dbReference type="InterPro" id="IPR012349">
    <property type="entry name" value="Split_barrel_FMN-bd"/>
</dbReference>
<keyword evidence="3" id="KW-0288">FMN</keyword>
<comment type="similarity">
    <text evidence="4">Belongs to the flavoredoxin family.</text>
</comment>
<comment type="caution">
    <text evidence="6">The sequence shown here is derived from an EMBL/GenBank/DDBJ whole genome shotgun (WGS) entry which is preliminary data.</text>
</comment>
<comment type="cofactor">
    <cofactor evidence="1">
        <name>FMN</name>
        <dbReference type="ChEBI" id="CHEBI:58210"/>
    </cofactor>
</comment>
<dbReference type="EMBL" id="RXFQ01000028">
    <property type="protein sequence ID" value="RSZ29213.1"/>
    <property type="molecule type" value="Genomic_DNA"/>
</dbReference>
<proteinExistence type="inferred from homology"/>
<evidence type="ECO:0000259" key="5">
    <source>
        <dbReference type="SMART" id="SM00903"/>
    </source>
</evidence>
<evidence type="ECO:0000313" key="7">
    <source>
        <dbReference type="Proteomes" id="UP000271137"/>
    </source>
</evidence>
<evidence type="ECO:0000256" key="3">
    <source>
        <dbReference type="ARBA" id="ARBA00022643"/>
    </source>
</evidence>
<dbReference type="SUPFAM" id="SSF50475">
    <property type="entry name" value="FMN-binding split barrel"/>
    <property type="match status" value="1"/>
</dbReference>
<evidence type="ECO:0000256" key="4">
    <source>
        <dbReference type="ARBA" id="ARBA00038054"/>
    </source>
</evidence>
<evidence type="ECO:0000313" key="6">
    <source>
        <dbReference type="EMBL" id="RSZ29213.1"/>
    </source>
</evidence>